<dbReference type="PANTHER" id="PTHR30483">
    <property type="entry name" value="LEUCINE-SPECIFIC-BINDING PROTEIN"/>
    <property type="match status" value="1"/>
</dbReference>
<keyword evidence="7" id="KW-1185">Reference proteome</keyword>
<feature type="domain" description="Leucine-binding protein" evidence="5">
    <location>
        <begin position="37"/>
        <end position="201"/>
    </location>
</feature>
<dbReference type="PANTHER" id="PTHR30483:SF6">
    <property type="entry name" value="PERIPLASMIC BINDING PROTEIN OF ABC TRANSPORTER FOR NATURAL AMINO ACIDS"/>
    <property type="match status" value="1"/>
</dbReference>
<dbReference type="Proteomes" id="UP001062901">
    <property type="component" value="Unassembled WGS sequence"/>
</dbReference>
<proteinExistence type="inferred from homology"/>
<dbReference type="CDD" id="cd06339">
    <property type="entry name" value="PBP1_YraM_LppC_lipoprotein-like"/>
    <property type="match status" value="1"/>
</dbReference>
<gene>
    <name evidence="6" type="ORF">AA15669_0144</name>
</gene>
<keyword evidence="3" id="KW-0029">Amino-acid transport</keyword>
<evidence type="ECO:0000256" key="2">
    <source>
        <dbReference type="ARBA" id="ARBA00022729"/>
    </source>
</evidence>
<evidence type="ECO:0000256" key="1">
    <source>
        <dbReference type="ARBA" id="ARBA00010062"/>
    </source>
</evidence>
<keyword evidence="3" id="KW-0813">Transport</keyword>
<dbReference type="Pfam" id="PF13458">
    <property type="entry name" value="Peripla_BP_6"/>
    <property type="match status" value="1"/>
</dbReference>
<dbReference type="Gene3D" id="3.40.50.2300">
    <property type="match status" value="2"/>
</dbReference>
<protein>
    <submittedName>
        <fullName evidence="6">Amino acid ABC transporter substrate-binding protein</fullName>
    </submittedName>
</protein>
<dbReference type="SUPFAM" id="SSF53822">
    <property type="entry name" value="Periplasmic binding protein-like I"/>
    <property type="match status" value="1"/>
</dbReference>
<feature type="compositionally biased region" description="Polar residues" evidence="4">
    <location>
        <begin position="19"/>
        <end position="35"/>
    </location>
</feature>
<sequence>MAGVLMTLNACSGEHEKPFSQSPISMNNQNQTSTGEQRIGLILPLTGPRAAIGLRMREAARLALPEGQKPGLDIFDSAQPGGAIKAAQAALAAKDRIVTGPLTAGETAQVADIVQPAHVPELAFTSDVQQARPGVWTMGLTPEQQVHRLVDASIADGRKHFAAFLPDTALGHAMGEGLAAACQEANLEPPKIVFHTDQPEDIATKMADLSAISARRAPQQTYTSSNSADDNQPSAINPVPDSTNDGTVSPTTPGGVAPANGGGVIAPPPFDALLLGDTGLNLARVITSLKNDQIDSLSAVRILGPMLWRSFDGKLGELRGAWYVAFDPKQRSGYVQRYQAVYQHAPSPVTDFAYDSVALAAALTRQNALDTASLTRPDGFMGVNGVFRLKADGRVLRDLGIYQILPGGGGQLVIPPSRHFQVNAPVQALPAPVQGRVAPKVTDGLTKTSFTP</sequence>
<dbReference type="InterPro" id="IPR028081">
    <property type="entry name" value="Leu-bd"/>
</dbReference>
<reference evidence="6" key="1">
    <citation type="submission" date="2013-04" db="EMBL/GenBank/DDBJ databases">
        <title>The genome sequencing project of 58 acetic acid bacteria.</title>
        <authorList>
            <person name="Okamoto-Kainuma A."/>
            <person name="Ishikawa M."/>
            <person name="Umino S."/>
            <person name="Koizumi Y."/>
            <person name="Shiwa Y."/>
            <person name="Yoshikawa H."/>
            <person name="Matsutani M."/>
            <person name="Matsushita K."/>
        </authorList>
    </citation>
    <scope>NUCLEOTIDE SEQUENCE</scope>
    <source>
        <strain evidence="6">DSM 15669</strain>
    </source>
</reference>
<keyword evidence="2" id="KW-0732">Signal</keyword>
<feature type="region of interest" description="Disordered" evidence="4">
    <location>
        <begin position="215"/>
        <end position="254"/>
    </location>
</feature>
<evidence type="ECO:0000313" key="6">
    <source>
        <dbReference type="EMBL" id="GBQ04775.1"/>
    </source>
</evidence>
<dbReference type="InterPro" id="IPR051010">
    <property type="entry name" value="BCAA_transport"/>
</dbReference>
<evidence type="ECO:0000256" key="4">
    <source>
        <dbReference type="SAM" id="MobiDB-lite"/>
    </source>
</evidence>
<name>A0ABQ0NW38_9PROT</name>
<feature type="compositionally biased region" description="Polar residues" evidence="4">
    <location>
        <begin position="218"/>
        <end position="249"/>
    </location>
</feature>
<evidence type="ECO:0000256" key="3">
    <source>
        <dbReference type="ARBA" id="ARBA00022970"/>
    </source>
</evidence>
<feature type="region of interest" description="Disordered" evidence="4">
    <location>
        <begin position="15"/>
        <end position="35"/>
    </location>
</feature>
<accession>A0ABQ0NW38</accession>
<comment type="caution">
    <text evidence="6">The sequence shown here is derived from an EMBL/GenBank/DDBJ whole genome shotgun (WGS) entry which is preliminary data.</text>
</comment>
<evidence type="ECO:0000259" key="5">
    <source>
        <dbReference type="Pfam" id="PF13458"/>
    </source>
</evidence>
<dbReference type="InterPro" id="IPR028082">
    <property type="entry name" value="Peripla_BP_I"/>
</dbReference>
<evidence type="ECO:0000313" key="7">
    <source>
        <dbReference type="Proteomes" id="UP001062901"/>
    </source>
</evidence>
<comment type="similarity">
    <text evidence="1">Belongs to the leucine-binding protein family.</text>
</comment>
<dbReference type="EMBL" id="BAQD01000001">
    <property type="protein sequence ID" value="GBQ04775.1"/>
    <property type="molecule type" value="Genomic_DNA"/>
</dbReference>
<organism evidence="6 7">
    <name type="scientific">Saccharibacter floricola DSM 15669</name>
    <dbReference type="NCBI Taxonomy" id="1123227"/>
    <lineage>
        <taxon>Bacteria</taxon>
        <taxon>Pseudomonadati</taxon>
        <taxon>Pseudomonadota</taxon>
        <taxon>Alphaproteobacteria</taxon>
        <taxon>Acetobacterales</taxon>
        <taxon>Acetobacteraceae</taxon>
        <taxon>Saccharibacter</taxon>
    </lineage>
</organism>